<proteinExistence type="predicted"/>
<dbReference type="PANTHER" id="PTHR47893">
    <property type="entry name" value="REGULATORY PROTEIN PCHR"/>
    <property type="match status" value="1"/>
</dbReference>
<dbReference type="PANTHER" id="PTHR47893:SF1">
    <property type="entry name" value="REGULATORY PROTEIN PCHR"/>
    <property type="match status" value="1"/>
</dbReference>
<name>A0ABN1J9G3_9CLOT</name>
<dbReference type="SUPFAM" id="SSF46689">
    <property type="entry name" value="Homeodomain-like"/>
    <property type="match status" value="2"/>
</dbReference>
<gene>
    <name evidence="5" type="ORF">GCM10008906_03250</name>
</gene>
<comment type="caution">
    <text evidence="5">The sequence shown here is derived from an EMBL/GenBank/DDBJ whole genome shotgun (WGS) entry which is preliminary data.</text>
</comment>
<keyword evidence="2" id="KW-0238">DNA-binding</keyword>
<dbReference type="Gene3D" id="1.10.10.60">
    <property type="entry name" value="Homeodomain-like"/>
    <property type="match status" value="2"/>
</dbReference>
<dbReference type="InterPro" id="IPR009057">
    <property type="entry name" value="Homeodomain-like_sf"/>
</dbReference>
<dbReference type="InterPro" id="IPR020449">
    <property type="entry name" value="Tscrpt_reg_AraC-type_HTH"/>
</dbReference>
<dbReference type="PROSITE" id="PS01124">
    <property type="entry name" value="HTH_ARAC_FAMILY_2"/>
    <property type="match status" value="1"/>
</dbReference>
<dbReference type="Pfam" id="PF12833">
    <property type="entry name" value="HTH_18"/>
    <property type="match status" value="1"/>
</dbReference>
<keyword evidence="6" id="KW-1185">Reference proteome</keyword>
<evidence type="ECO:0000256" key="3">
    <source>
        <dbReference type="ARBA" id="ARBA00023163"/>
    </source>
</evidence>
<protein>
    <recommendedName>
        <fullName evidence="4">HTH araC/xylS-type domain-containing protein</fullName>
    </recommendedName>
</protein>
<dbReference type="SMART" id="SM00342">
    <property type="entry name" value="HTH_ARAC"/>
    <property type="match status" value="1"/>
</dbReference>
<evidence type="ECO:0000259" key="4">
    <source>
        <dbReference type="PROSITE" id="PS01124"/>
    </source>
</evidence>
<keyword evidence="1" id="KW-0805">Transcription regulation</keyword>
<evidence type="ECO:0000313" key="5">
    <source>
        <dbReference type="EMBL" id="GAA0732961.1"/>
    </source>
</evidence>
<dbReference type="RefSeq" id="WP_343758171.1">
    <property type="nucleotide sequence ID" value="NZ_BAAACG010000001.1"/>
</dbReference>
<sequence>MNKEIVISNADDFYKFFVKKCNFENKKIGMYERYYVSPEFGEGSLEQIRFKNGLELCITDLNLKKSIELQYNLIDPPYEVNYILEGNLFHNELKAKDMNLSSGSISVYFRKEMCGITKFISGRNIKYITIIADKRFIEESLLNNEYHKELNDFKMSSRAIELTKPHRPRSELKSTFLKMKDCDFSSIGKLMYLQSKAIEALSFVWEKEIKLLESKNNILFLDKQAVESIEKARQLIEENMVEPYTIDKISKEVNMNAYKLKKGFKQVYNMTIFGYLKHIRMIKAKELLEKKELNIGEVCSAVGYTNASHFAKNFKEVYGETPKYFRFGA</sequence>
<reference evidence="5 6" key="1">
    <citation type="journal article" date="2019" name="Int. J. Syst. Evol. Microbiol.">
        <title>The Global Catalogue of Microorganisms (GCM) 10K type strain sequencing project: providing services to taxonomists for standard genome sequencing and annotation.</title>
        <authorList>
            <consortium name="The Broad Institute Genomics Platform"/>
            <consortium name="The Broad Institute Genome Sequencing Center for Infectious Disease"/>
            <person name="Wu L."/>
            <person name="Ma J."/>
        </authorList>
    </citation>
    <scope>NUCLEOTIDE SEQUENCE [LARGE SCALE GENOMIC DNA]</scope>
    <source>
        <strain evidence="5 6">JCM 1407</strain>
    </source>
</reference>
<accession>A0ABN1J9G3</accession>
<dbReference type="InterPro" id="IPR053142">
    <property type="entry name" value="PchR_regulatory_protein"/>
</dbReference>
<keyword evidence="3" id="KW-0804">Transcription</keyword>
<dbReference type="InterPro" id="IPR018062">
    <property type="entry name" value="HTH_AraC-typ_CS"/>
</dbReference>
<feature type="domain" description="HTH araC/xylS-type" evidence="4">
    <location>
        <begin position="230"/>
        <end position="328"/>
    </location>
</feature>
<organism evidence="5 6">
    <name type="scientific">Clostridium oceanicum</name>
    <dbReference type="NCBI Taxonomy" id="1543"/>
    <lineage>
        <taxon>Bacteria</taxon>
        <taxon>Bacillati</taxon>
        <taxon>Bacillota</taxon>
        <taxon>Clostridia</taxon>
        <taxon>Eubacteriales</taxon>
        <taxon>Clostridiaceae</taxon>
        <taxon>Clostridium</taxon>
    </lineage>
</organism>
<evidence type="ECO:0000256" key="1">
    <source>
        <dbReference type="ARBA" id="ARBA00023015"/>
    </source>
</evidence>
<dbReference type="Proteomes" id="UP001501510">
    <property type="component" value="Unassembled WGS sequence"/>
</dbReference>
<dbReference type="PRINTS" id="PR00032">
    <property type="entry name" value="HTHARAC"/>
</dbReference>
<dbReference type="EMBL" id="BAAACG010000001">
    <property type="protein sequence ID" value="GAA0732961.1"/>
    <property type="molecule type" value="Genomic_DNA"/>
</dbReference>
<evidence type="ECO:0000256" key="2">
    <source>
        <dbReference type="ARBA" id="ARBA00023125"/>
    </source>
</evidence>
<dbReference type="InterPro" id="IPR018060">
    <property type="entry name" value="HTH_AraC"/>
</dbReference>
<evidence type="ECO:0000313" key="6">
    <source>
        <dbReference type="Proteomes" id="UP001501510"/>
    </source>
</evidence>
<dbReference type="PROSITE" id="PS00041">
    <property type="entry name" value="HTH_ARAC_FAMILY_1"/>
    <property type="match status" value="1"/>
</dbReference>